<organism evidence="2 3">
    <name type="scientific">Photobacterium galatheae</name>
    <dbReference type="NCBI Taxonomy" id="1654360"/>
    <lineage>
        <taxon>Bacteria</taxon>
        <taxon>Pseudomonadati</taxon>
        <taxon>Pseudomonadota</taxon>
        <taxon>Gammaproteobacteria</taxon>
        <taxon>Vibrionales</taxon>
        <taxon>Vibrionaceae</taxon>
        <taxon>Photobacterium</taxon>
    </lineage>
</organism>
<name>A0A066RTZ2_9GAMM</name>
<evidence type="ECO:0000313" key="2">
    <source>
        <dbReference type="EMBL" id="KDM90848.1"/>
    </source>
</evidence>
<dbReference type="Proteomes" id="UP000027192">
    <property type="component" value="Unassembled WGS sequence"/>
</dbReference>
<evidence type="ECO:0000256" key="1">
    <source>
        <dbReference type="SAM" id="SignalP"/>
    </source>
</evidence>
<keyword evidence="3" id="KW-1185">Reference proteome</keyword>
<reference evidence="2 3" key="1">
    <citation type="submission" date="2014-04" db="EMBL/GenBank/DDBJ databases">
        <title>Draft genome sequence of Photobacterium halotolerans S2753: a solonamide, ngercheumicin and holomycin producer.</title>
        <authorList>
            <person name="Machado H.R."/>
            <person name="Gram L."/>
        </authorList>
    </citation>
    <scope>NUCLEOTIDE SEQUENCE [LARGE SCALE GENOMIC DNA]</scope>
    <source>
        <strain evidence="2 3">S2753</strain>
    </source>
</reference>
<dbReference type="EMBL" id="JMIB01000027">
    <property type="protein sequence ID" value="KDM90848.1"/>
    <property type="molecule type" value="Genomic_DNA"/>
</dbReference>
<accession>A0A066RTZ2</accession>
<comment type="caution">
    <text evidence="2">The sequence shown here is derived from an EMBL/GenBank/DDBJ whole genome shotgun (WGS) entry which is preliminary data.</text>
</comment>
<sequence>MNHFLNVFLQKTSIVCFLGSVMLLSSANAASLSDIELEKVESGKSVYEDKIDISYLQKMVIHPKDDWIGKKVFKYNGVCMEVVKDLKIKKIKEPFKNLYRSANLPKEVEIGVMEVSSEVVDCSLYESKITVLE</sequence>
<feature type="signal peptide" evidence="1">
    <location>
        <begin position="1"/>
        <end position="29"/>
    </location>
</feature>
<evidence type="ECO:0000313" key="3">
    <source>
        <dbReference type="Proteomes" id="UP000027192"/>
    </source>
</evidence>
<dbReference type="AlphaFoldDB" id="A0A066RTZ2"/>
<keyword evidence="1" id="KW-0732">Signal</keyword>
<gene>
    <name evidence="2" type="ORF">EA58_13895</name>
</gene>
<proteinExistence type="predicted"/>
<feature type="chain" id="PRO_5001625987" evidence="1">
    <location>
        <begin position="30"/>
        <end position="133"/>
    </location>
</feature>
<dbReference type="STRING" id="1654360.EA58_13895"/>
<protein>
    <submittedName>
        <fullName evidence="2">Uncharacterized protein</fullName>
    </submittedName>
</protein>